<protein>
    <submittedName>
        <fullName evidence="2">SDR family oxidoreductase</fullName>
    </submittedName>
</protein>
<dbReference type="RefSeq" id="WP_165240049.1">
    <property type="nucleotide sequence ID" value="NZ_JAAKZV010000108.1"/>
</dbReference>
<evidence type="ECO:0000259" key="1">
    <source>
        <dbReference type="Pfam" id="PF13460"/>
    </source>
</evidence>
<evidence type="ECO:0000313" key="2">
    <source>
        <dbReference type="EMBL" id="NGN66743.1"/>
    </source>
</evidence>
<dbReference type="SUPFAM" id="SSF51735">
    <property type="entry name" value="NAD(P)-binding Rossmann-fold domains"/>
    <property type="match status" value="1"/>
</dbReference>
<dbReference type="PANTHER" id="PTHR43355:SF2">
    <property type="entry name" value="FLAVIN REDUCTASE (NADPH)"/>
    <property type="match status" value="1"/>
</dbReference>
<sequence length="209" mass="22677">MRIAVFGATGGTGRQVVSQALEKQHTVTAFARAPHKAGPTREGLTVIQGDALEFEAVARAVDGQDAVICAIGATATKAGRVRSESTRHMLAAMEKAGIRRFVAQSTIGMGETRPMLGPKYRWLLIPLLLRPTFADTARQEAVIQESDVDWTIVRCGALTDGERTGRYEHATGTATSKVKGKISRADAAEFLLKQLEDDTYVRKAPYLTY</sequence>
<dbReference type="InterPro" id="IPR051606">
    <property type="entry name" value="Polyketide_Oxido-like"/>
</dbReference>
<dbReference type="Gene3D" id="3.40.50.720">
    <property type="entry name" value="NAD(P)-binding Rossmann-like Domain"/>
    <property type="match status" value="1"/>
</dbReference>
<keyword evidence="3" id="KW-1185">Reference proteome</keyword>
<dbReference type="GO" id="GO:0042602">
    <property type="term" value="F:riboflavin reductase (NADPH) activity"/>
    <property type="evidence" value="ECO:0007669"/>
    <property type="project" value="TreeGrafter"/>
</dbReference>
<reference evidence="2 3" key="1">
    <citation type="submission" date="2020-02" db="EMBL/GenBank/DDBJ databases">
        <title>Whole-genome analyses of novel actinobacteria.</title>
        <authorList>
            <person name="Sahin N."/>
        </authorList>
    </citation>
    <scope>NUCLEOTIDE SEQUENCE [LARGE SCALE GENOMIC DNA]</scope>
    <source>
        <strain evidence="2 3">A7024</strain>
    </source>
</reference>
<dbReference type="AlphaFoldDB" id="A0A6G4U3T0"/>
<dbReference type="InterPro" id="IPR016040">
    <property type="entry name" value="NAD(P)-bd_dom"/>
</dbReference>
<dbReference type="CDD" id="cd05244">
    <property type="entry name" value="BVR-B_like_SDR_a"/>
    <property type="match status" value="1"/>
</dbReference>
<dbReference type="PANTHER" id="PTHR43355">
    <property type="entry name" value="FLAVIN REDUCTASE (NADPH)"/>
    <property type="match status" value="1"/>
</dbReference>
<organism evidence="2 3">
    <name type="scientific">Streptomyces coryli</name>
    <dbReference type="NCBI Taxonomy" id="1128680"/>
    <lineage>
        <taxon>Bacteria</taxon>
        <taxon>Bacillati</taxon>
        <taxon>Actinomycetota</taxon>
        <taxon>Actinomycetes</taxon>
        <taxon>Kitasatosporales</taxon>
        <taxon>Streptomycetaceae</taxon>
        <taxon>Streptomyces</taxon>
    </lineage>
</organism>
<name>A0A6G4U3T0_9ACTN</name>
<dbReference type="InterPro" id="IPR036291">
    <property type="entry name" value="NAD(P)-bd_dom_sf"/>
</dbReference>
<gene>
    <name evidence="2" type="ORF">G5C51_22915</name>
</gene>
<feature type="domain" description="NAD(P)-binding" evidence="1">
    <location>
        <begin position="7"/>
        <end position="197"/>
    </location>
</feature>
<accession>A0A6G4U3T0</accession>
<dbReference type="Proteomes" id="UP000481583">
    <property type="component" value="Unassembled WGS sequence"/>
</dbReference>
<comment type="caution">
    <text evidence="2">The sequence shown here is derived from an EMBL/GenBank/DDBJ whole genome shotgun (WGS) entry which is preliminary data.</text>
</comment>
<proteinExistence type="predicted"/>
<dbReference type="GO" id="GO:0004074">
    <property type="term" value="F:biliverdin reductase [NAD(P)H] activity"/>
    <property type="evidence" value="ECO:0007669"/>
    <property type="project" value="TreeGrafter"/>
</dbReference>
<dbReference type="Pfam" id="PF13460">
    <property type="entry name" value="NAD_binding_10"/>
    <property type="match status" value="1"/>
</dbReference>
<evidence type="ECO:0000313" key="3">
    <source>
        <dbReference type="Proteomes" id="UP000481583"/>
    </source>
</evidence>
<dbReference type="EMBL" id="JAAKZV010000108">
    <property type="protein sequence ID" value="NGN66743.1"/>
    <property type="molecule type" value="Genomic_DNA"/>
</dbReference>